<dbReference type="Proteomes" id="UP001060215">
    <property type="component" value="Chromosome 13"/>
</dbReference>
<name>A0ACC0FVW4_9ERIC</name>
<protein>
    <submittedName>
        <fullName evidence="1">Hydroxyproline O-arabinosyltransferase 3</fullName>
    </submittedName>
</protein>
<sequence length="275" mass="30432">MAAMSQIQLRHAEVLQLPREFVVTDRRREIVLRSSSRRRWVMEAVGLRSDGGSGVEEEKKIRPCSYAVGDQRAVGNLVGGGGGGEVVSEAGGRVEGDWTVEVLVAAGVTVVLGVGNRVLYKLALVPKALPFLSSSARYFRVKIVIEPDHIFVNPLPNLAYGDQPVAFPFFYIKPAEKEKIVRKYYPKENGLVTEIDPIASALHGVRHTLRKDFMIQGQLTYGKIGEWRFDKRSYLRGPPPPRNLPLPPPGVPESVARLVKMVNEATANIPGWDKL</sequence>
<gene>
    <name evidence="1" type="ORF">LOK49_LG12G00663</name>
</gene>
<dbReference type="EMBL" id="CM045770">
    <property type="protein sequence ID" value="KAI7992227.1"/>
    <property type="molecule type" value="Genomic_DNA"/>
</dbReference>
<evidence type="ECO:0000313" key="2">
    <source>
        <dbReference type="Proteomes" id="UP001060215"/>
    </source>
</evidence>
<accession>A0ACC0FVW4</accession>
<comment type="caution">
    <text evidence="1">The sequence shown here is derived from an EMBL/GenBank/DDBJ whole genome shotgun (WGS) entry which is preliminary data.</text>
</comment>
<proteinExistence type="predicted"/>
<keyword evidence="2" id="KW-1185">Reference proteome</keyword>
<organism evidence="1 2">
    <name type="scientific">Camellia lanceoleosa</name>
    <dbReference type="NCBI Taxonomy" id="1840588"/>
    <lineage>
        <taxon>Eukaryota</taxon>
        <taxon>Viridiplantae</taxon>
        <taxon>Streptophyta</taxon>
        <taxon>Embryophyta</taxon>
        <taxon>Tracheophyta</taxon>
        <taxon>Spermatophyta</taxon>
        <taxon>Magnoliopsida</taxon>
        <taxon>eudicotyledons</taxon>
        <taxon>Gunneridae</taxon>
        <taxon>Pentapetalae</taxon>
        <taxon>asterids</taxon>
        <taxon>Ericales</taxon>
        <taxon>Theaceae</taxon>
        <taxon>Camellia</taxon>
    </lineage>
</organism>
<reference evidence="1 2" key="1">
    <citation type="journal article" date="2022" name="Plant J.">
        <title>Chromosome-level genome of Camellia lanceoleosa provides a valuable resource for understanding genome evolution and self-incompatibility.</title>
        <authorList>
            <person name="Gong W."/>
            <person name="Xiao S."/>
            <person name="Wang L."/>
            <person name="Liao Z."/>
            <person name="Chang Y."/>
            <person name="Mo W."/>
            <person name="Hu G."/>
            <person name="Li W."/>
            <person name="Zhao G."/>
            <person name="Zhu H."/>
            <person name="Hu X."/>
            <person name="Ji K."/>
            <person name="Xiang X."/>
            <person name="Song Q."/>
            <person name="Yuan D."/>
            <person name="Jin S."/>
            <person name="Zhang L."/>
        </authorList>
    </citation>
    <scope>NUCLEOTIDE SEQUENCE [LARGE SCALE GENOMIC DNA]</scope>
    <source>
        <strain evidence="1">SQ_2022a</strain>
    </source>
</reference>
<evidence type="ECO:0000313" key="1">
    <source>
        <dbReference type="EMBL" id="KAI7992227.1"/>
    </source>
</evidence>